<gene>
    <name evidence="1" type="ORF">A3B31_02170</name>
</gene>
<organism evidence="1 2">
    <name type="scientific">Candidatus Komeilibacteria bacterium RIFCSPLOWO2_01_FULL_53_11</name>
    <dbReference type="NCBI Taxonomy" id="1798552"/>
    <lineage>
        <taxon>Bacteria</taxon>
        <taxon>Candidatus Komeiliibacteriota</taxon>
    </lineage>
</organism>
<proteinExistence type="predicted"/>
<name>A0A1G2BV50_9BACT</name>
<protein>
    <submittedName>
        <fullName evidence="1">Uncharacterized protein</fullName>
    </submittedName>
</protein>
<dbReference type="AlphaFoldDB" id="A0A1G2BV50"/>
<reference evidence="1 2" key="1">
    <citation type="journal article" date="2016" name="Nat. Commun.">
        <title>Thousands of microbial genomes shed light on interconnected biogeochemical processes in an aquifer system.</title>
        <authorList>
            <person name="Anantharaman K."/>
            <person name="Brown C.T."/>
            <person name="Hug L.A."/>
            <person name="Sharon I."/>
            <person name="Castelle C.J."/>
            <person name="Probst A.J."/>
            <person name="Thomas B.C."/>
            <person name="Singh A."/>
            <person name="Wilkins M.J."/>
            <person name="Karaoz U."/>
            <person name="Brodie E.L."/>
            <person name="Williams K.H."/>
            <person name="Hubbard S.S."/>
            <person name="Banfield J.F."/>
        </authorList>
    </citation>
    <scope>NUCLEOTIDE SEQUENCE [LARGE SCALE GENOMIC DNA]</scope>
</reference>
<evidence type="ECO:0000313" key="1">
    <source>
        <dbReference type="EMBL" id="OGY93002.1"/>
    </source>
</evidence>
<dbReference type="EMBL" id="MHKN01000003">
    <property type="protein sequence ID" value="OGY93002.1"/>
    <property type="molecule type" value="Genomic_DNA"/>
</dbReference>
<accession>A0A1G2BV50</accession>
<sequence>MDKDLILSDPDLKNIYDKMLDYLSKNDMAEARLVDRVHRLQLRYPRSERYRNYSKENCRIVIPLLREEGYVDEERYARRVFDSLKDKKDGLRAIRQKMLRRQISAAVVDDLLRRFTEATRQDLTKITEAARKKLGQLCNRFAADPVKKFQIRQKLYAWLAMKGYSSEEIASISRKIF</sequence>
<dbReference type="Proteomes" id="UP000177349">
    <property type="component" value="Unassembled WGS sequence"/>
</dbReference>
<comment type="caution">
    <text evidence="1">The sequence shown here is derived from an EMBL/GenBank/DDBJ whole genome shotgun (WGS) entry which is preliminary data.</text>
</comment>
<evidence type="ECO:0000313" key="2">
    <source>
        <dbReference type="Proteomes" id="UP000177349"/>
    </source>
</evidence>